<protein>
    <submittedName>
        <fullName evidence="1">Uncharacterized protein</fullName>
    </submittedName>
</protein>
<accession>X1LCI9</accession>
<comment type="caution">
    <text evidence="1">The sequence shown here is derived from an EMBL/GenBank/DDBJ whole genome shotgun (WGS) entry which is preliminary data.</text>
</comment>
<gene>
    <name evidence="1" type="ORF">S06H3_04956</name>
</gene>
<evidence type="ECO:0000313" key="1">
    <source>
        <dbReference type="EMBL" id="GAI00140.1"/>
    </source>
</evidence>
<reference evidence="1" key="1">
    <citation type="journal article" date="2014" name="Front. Microbiol.">
        <title>High frequency of phylogenetically diverse reductive dehalogenase-homologous genes in deep subseafloor sedimentary metagenomes.</title>
        <authorList>
            <person name="Kawai M."/>
            <person name="Futagami T."/>
            <person name="Toyoda A."/>
            <person name="Takaki Y."/>
            <person name="Nishi S."/>
            <person name="Hori S."/>
            <person name="Arai W."/>
            <person name="Tsubouchi T."/>
            <person name="Morono Y."/>
            <person name="Uchiyama I."/>
            <person name="Ito T."/>
            <person name="Fujiyama A."/>
            <person name="Inagaki F."/>
            <person name="Takami H."/>
        </authorList>
    </citation>
    <scope>NUCLEOTIDE SEQUENCE</scope>
    <source>
        <strain evidence="1">Expedition CK06-06</strain>
    </source>
</reference>
<proteinExistence type="predicted"/>
<dbReference type="EMBL" id="BARV01001787">
    <property type="protein sequence ID" value="GAI00140.1"/>
    <property type="molecule type" value="Genomic_DNA"/>
</dbReference>
<sequence length="127" mass="15169">MLDYQLTKSHRQFFDKMKYDVEIQIQEGVIRNLTPLNPALNKLHETRYVFQGYFNSRESCDEWIKNLKLAIENHRKEKWDNEIIATFDHWIPCKSQIADCQRLIKVFQAVKNHLRDSPETSISLAFV</sequence>
<dbReference type="AlphaFoldDB" id="X1LCI9"/>
<name>X1LCI9_9ZZZZ</name>
<organism evidence="1">
    <name type="scientific">marine sediment metagenome</name>
    <dbReference type="NCBI Taxonomy" id="412755"/>
    <lineage>
        <taxon>unclassified sequences</taxon>
        <taxon>metagenomes</taxon>
        <taxon>ecological metagenomes</taxon>
    </lineage>
</organism>